<dbReference type="PANTHER" id="PTHR44846">
    <property type="entry name" value="MANNOSYL-D-GLYCERATE TRANSPORT/METABOLISM SYSTEM REPRESSOR MNGR-RELATED"/>
    <property type="match status" value="1"/>
</dbReference>
<dbReference type="InterPro" id="IPR028978">
    <property type="entry name" value="Chorismate_lyase_/UTRA_dom_sf"/>
</dbReference>
<dbReference type="Pfam" id="PF07702">
    <property type="entry name" value="UTRA"/>
    <property type="match status" value="1"/>
</dbReference>
<dbReference type="EMBL" id="QYUK01000011">
    <property type="protein sequence ID" value="RJF86751.1"/>
    <property type="molecule type" value="Genomic_DNA"/>
</dbReference>
<accession>A0A418W9P9</accession>
<dbReference type="InterPro" id="IPR050679">
    <property type="entry name" value="Bact_HTH_transcr_reg"/>
</dbReference>
<dbReference type="SUPFAM" id="SSF64288">
    <property type="entry name" value="Chorismate lyase-like"/>
    <property type="match status" value="1"/>
</dbReference>
<reference evidence="5 6" key="1">
    <citation type="submission" date="2018-09" db="EMBL/GenBank/DDBJ databases">
        <authorList>
            <person name="Zhu H."/>
        </authorList>
    </citation>
    <scope>NUCLEOTIDE SEQUENCE [LARGE SCALE GENOMIC DNA]</scope>
    <source>
        <strain evidence="5 6">K1W22B-8</strain>
    </source>
</reference>
<evidence type="ECO:0000256" key="1">
    <source>
        <dbReference type="ARBA" id="ARBA00023015"/>
    </source>
</evidence>
<dbReference type="Gene3D" id="3.40.1410.10">
    <property type="entry name" value="Chorismate lyase-like"/>
    <property type="match status" value="1"/>
</dbReference>
<dbReference type="InterPro" id="IPR000524">
    <property type="entry name" value="Tscrpt_reg_HTH_GntR"/>
</dbReference>
<dbReference type="GO" id="GO:0003700">
    <property type="term" value="F:DNA-binding transcription factor activity"/>
    <property type="evidence" value="ECO:0007669"/>
    <property type="project" value="InterPro"/>
</dbReference>
<comment type="caution">
    <text evidence="5">The sequence shown here is derived from an EMBL/GenBank/DDBJ whole genome shotgun (WGS) entry which is preliminary data.</text>
</comment>
<dbReference type="PANTHER" id="PTHR44846:SF16">
    <property type="entry name" value="TRANSCRIPTIONAL REGULATOR PHNF-RELATED"/>
    <property type="match status" value="1"/>
</dbReference>
<dbReference type="InterPro" id="IPR036388">
    <property type="entry name" value="WH-like_DNA-bd_sf"/>
</dbReference>
<evidence type="ECO:0000256" key="2">
    <source>
        <dbReference type="ARBA" id="ARBA00023125"/>
    </source>
</evidence>
<evidence type="ECO:0000313" key="5">
    <source>
        <dbReference type="EMBL" id="RJF86751.1"/>
    </source>
</evidence>
<dbReference type="GO" id="GO:0003677">
    <property type="term" value="F:DNA binding"/>
    <property type="evidence" value="ECO:0007669"/>
    <property type="project" value="UniProtKB-KW"/>
</dbReference>
<dbReference type="SMART" id="SM00866">
    <property type="entry name" value="UTRA"/>
    <property type="match status" value="1"/>
</dbReference>
<dbReference type="InterPro" id="IPR036390">
    <property type="entry name" value="WH_DNA-bd_sf"/>
</dbReference>
<evidence type="ECO:0000256" key="3">
    <source>
        <dbReference type="ARBA" id="ARBA00023163"/>
    </source>
</evidence>
<name>A0A418W9P9_9PROT</name>
<gene>
    <name evidence="5" type="ORF">D3874_06730</name>
</gene>
<dbReference type="PROSITE" id="PS50949">
    <property type="entry name" value="HTH_GNTR"/>
    <property type="match status" value="1"/>
</dbReference>
<evidence type="ECO:0000259" key="4">
    <source>
        <dbReference type="PROSITE" id="PS50949"/>
    </source>
</evidence>
<organism evidence="5 6">
    <name type="scientific">Oleomonas cavernae</name>
    <dbReference type="NCBI Taxonomy" id="2320859"/>
    <lineage>
        <taxon>Bacteria</taxon>
        <taxon>Pseudomonadati</taxon>
        <taxon>Pseudomonadota</taxon>
        <taxon>Alphaproteobacteria</taxon>
        <taxon>Acetobacterales</taxon>
        <taxon>Acetobacteraceae</taxon>
        <taxon>Oleomonas</taxon>
    </lineage>
</organism>
<protein>
    <submittedName>
        <fullName evidence="5">UTRA domain-containing protein</fullName>
    </submittedName>
</protein>
<dbReference type="InterPro" id="IPR011663">
    <property type="entry name" value="UTRA"/>
</dbReference>
<dbReference type="Pfam" id="PF00392">
    <property type="entry name" value="GntR"/>
    <property type="match status" value="1"/>
</dbReference>
<dbReference type="SMART" id="SM00345">
    <property type="entry name" value="HTH_GNTR"/>
    <property type="match status" value="1"/>
</dbReference>
<dbReference type="AlphaFoldDB" id="A0A418W9P9"/>
<sequence>MSCQLTVSGAMPEPLPQYQRLKAYITEAILAGELKPGQRIPSELDLVKRFEVSRMTATRALKELEQDGVISRMQGVGSFVSVKKTESALFEINNISDSVRRGGQAYFCQVISLGLGSDPAIQDMMGLPRHQPYARSGLLHHADGVPVQFEDRYANLAFAPDYLAQDFTKVTPYDHLMSLGPLQAAEQVFEAARPDAEMARLLRVKVSEPCILLRRRTWSLNLVASVALITAPSSRYRFGGTSGTPPDWAAVLPRL</sequence>
<keyword evidence="2" id="KW-0238">DNA-binding</keyword>
<dbReference type="CDD" id="cd07377">
    <property type="entry name" value="WHTH_GntR"/>
    <property type="match status" value="1"/>
</dbReference>
<feature type="domain" description="HTH gntR-type" evidence="4">
    <location>
        <begin position="15"/>
        <end position="83"/>
    </location>
</feature>
<dbReference type="SUPFAM" id="SSF46785">
    <property type="entry name" value="Winged helix' DNA-binding domain"/>
    <property type="match status" value="1"/>
</dbReference>
<evidence type="ECO:0000313" key="6">
    <source>
        <dbReference type="Proteomes" id="UP000284605"/>
    </source>
</evidence>
<keyword evidence="3" id="KW-0804">Transcription</keyword>
<dbReference type="PRINTS" id="PR00035">
    <property type="entry name" value="HTHGNTR"/>
</dbReference>
<proteinExistence type="predicted"/>
<keyword evidence="1" id="KW-0805">Transcription regulation</keyword>
<keyword evidence="6" id="KW-1185">Reference proteome</keyword>
<dbReference type="Proteomes" id="UP000284605">
    <property type="component" value="Unassembled WGS sequence"/>
</dbReference>
<dbReference type="Gene3D" id="1.10.10.10">
    <property type="entry name" value="Winged helix-like DNA-binding domain superfamily/Winged helix DNA-binding domain"/>
    <property type="match status" value="1"/>
</dbReference>
<dbReference type="FunFam" id="1.10.10.10:FF:000079">
    <property type="entry name" value="GntR family transcriptional regulator"/>
    <property type="match status" value="1"/>
</dbReference>